<dbReference type="Pfam" id="PF12901">
    <property type="entry name" value="SUZ-C"/>
    <property type="match status" value="1"/>
</dbReference>
<comment type="caution">
    <text evidence="4">The sequence shown here is derived from an EMBL/GenBank/DDBJ whole genome shotgun (WGS) entry which is preliminary data.</text>
</comment>
<organism evidence="4 5">
    <name type="scientific">Periplaneta americana</name>
    <name type="common">American cockroach</name>
    <name type="synonym">Blatta americana</name>
    <dbReference type="NCBI Taxonomy" id="6978"/>
    <lineage>
        <taxon>Eukaryota</taxon>
        <taxon>Metazoa</taxon>
        <taxon>Ecdysozoa</taxon>
        <taxon>Arthropoda</taxon>
        <taxon>Hexapoda</taxon>
        <taxon>Insecta</taxon>
        <taxon>Pterygota</taxon>
        <taxon>Neoptera</taxon>
        <taxon>Polyneoptera</taxon>
        <taxon>Dictyoptera</taxon>
        <taxon>Blattodea</taxon>
        <taxon>Blattoidea</taxon>
        <taxon>Blattidae</taxon>
        <taxon>Blattinae</taxon>
        <taxon>Periplaneta</taxon>
    </lineage>
</organism>
<dbReference type="Gene3D" id="3.30.420.10">
    <property type="entry name" value="Ribonuclease H-like superfamily/Ribonuclease H"/>
    <property type="match status" value="1"/>
</dbReference>
<dbReference type="InterPro" id="IPR002156">
    <property type="entry name" value="RNaseH_domain"/>
</dbReference>
<dbReference type="InterPro" id="IPR036397">
    <property type="entry name" value="RNaseH_sf"/>
</dbReference>
<dbReference type="PANTHER" id="PTHR14633:SF3">
    <property type="entry name" value="LITTLE ELONGATION COMPLEX SUBUNIT 2"/>
    <property type="match status" value="1"/>
</dbReference>
<dbReference type="InterPro" id="IPR012337">
    <property type="entry name" value="RNaseH-like_sf"/>
</dbReference>
<dbReference type="PROSITE" id="PS51938">
    <property type="entry name" value="SUZ_C"/>
    <property type="match status" value="1"/>
</dbReference>
<evidence type="ECO:0000313" key="4">
    <source>
        <dbReference type="EMBL" id="KAJ4445403.1"/>
    </source>
</evidence>
<feature type="compositionally biased region" description="Polar residues" evidence="1">
    <location>
        <begin position="271"/>
        <end position="287"/>
    </location>
</feature>
<evidence type="ECO:0000259" key="3">
    <source>
        <dbReference type="PROSITE" id="PS51938"/>
    </source>
</evidence>
<dbReference type="CDD" id="cd09276">
    <property type="entry name" value="Rnase_HI_RT_non_LTR"/>
    <property type="match status" value="1"/>
</dbReference>
<keyword evidence="5" id="KW-1185">Reference proteome</keyword>
<dbReference type="PANTHER" id="PTHR14633">
    <property type="entry name" value="LITTLE ELONGATION COMPLEX SUBUNIT 2"/>
    <property type="match status" value="1"/>
</dbReference>
<name>A0ABQ8TGK8_PERAM</name>
<evidence type="ECO:0000259" key="2">
    <source>
        <dbReference type="PROSITE" id="PS50879"/>
    </source>
</evidence>
<proteinExistence type="predicted"/>
<reference evidence="4 5" key="1">
    <citation type="journal article" date="2022" name="Allergy">
        <title>Genome assembly and annotation of Periplaneta americana reveal a comprehensive cockroach allergen profile.</title>
        <authorList>
            <person name="Wang L."/>
            <person name="Xiong Q."/>
            <person name="Saelim N."/>
            <person name="Wang L."/>
            <person name="Nong W."/>
            <person name="Wan A.T."/>
            <person name="Shi M."/>
            <person name="Liu X."/>
            <person name="Cao Q."/>
            <person name="Hui J.H.L."/>
            <person name="Sookrung N."/>
            <person name="Leung T.F."/>
            <person name="Tungtrongchitr A."/>
            <person name="Tsui S.K.W."/>
        </authorList>
    </citation>
    <scope>NUCLEOTIDE SEQUENCE [LARGE SCALE GENOMIC DNA]</scope>
    <source>
        <strain evidence="4">PWHHKU_190912</strain>
    </source>
</reference>
<dbReference type="SUPFAM" id="SSF53098">
    <property type="entry name" value="Ribonuclease H-like"/>
    <property type="match status" value="1"/>
</dbReference>
<gene>
    <name evidence="4" type="ORF">ANN_07208</name>
</gene>
<dbReference type="Pfam" id="PF00075">
    <property type="entry name" value="RNase_H"/>
    <property type="match status" value="1"/>
</dbReference>
<feature type="region of interest" description="Disordered" evidence="1">
    <location>
        <begin position="258"/>
        <end position="288"/>
    </location>
</feature>
<feature type="compositionally biased region" description="Acidic residues" evidence="1">
    <location>
        <begin position="258"/>
        <end position="270"/>
    </location>
</feature>
<dbReference type="EMBL" id="JAJSOF020000011">
    <property type="protein sequence ID" value="KAJ4445403.1"/>
    <property type="molecule type" value="Genomic_DNA"/>
</dbReference>
<dbReference type="PROSITE" id="PS50879">
    <property type="entry name" value="RNASE_H_1"/>
    <property type="match status" value="1"/>
</dbReference>
<evidence type="ECO:0000256" key="1">
    <source>
        <dbReference type="SAM" id="MobiDB-lite"/>
    </source>
</evidence>
<sequence>MFDKIWLQPSQTRISKIQTKMELLRTSEMSNIVRLPKGPDGTRGFNVRRTKVDGNLEGGCLLASASRETDRESKAAYNIATSYFTSTCNTNSTGENLNYQKTIISELLITLDPPVVQNCRLNACNILLNCSCYRPPGTWQITKVLMAVCEECTPPGDVAAVHTVFPVHATHVKDTIRAALRNFIPFSPKYFPKNLILKNPQSLFLSQSESPSFTAIQNNRNIPHIEDNSSTFLANAALRKFSSTYKILHGNLQQIFSDDSDSDLENDETSGGESKTPQTKAKTSNAAQMKPLQRRKFVPCFPDESKIKYPKASSLSALQQEQYMQLMLKFANKKSTVFVSQTEQKELKQYELLHDKVVAERYEFIHFVKQRCALTQDRYLLINPDVKKYIEETWQHRLSRVMRYPAAYEPLRMLPLVYSDNRKPVSLVVEKDLLELGSIPFIITPNFKKSVRVPTDYSRMVSKIAPDCRLPAWERAKILHKVPVSQDENAEKLALVNGAHIVISSSGLKHIADNHAPGFEKSWDIPIVVKEYAGNGSTKKVVYVDKALPRSSLSTMEKNFWFHKFGVKALICHGKHPKCFLLKKKIPKLNLQFKKTNLRQTYETKYLGTIFDSKLSWRSHIEAVVNKSTKRLPILKRLAGAKWGSNRQTLNITYKIFIKPILLYNVEVLITANNFNLNRLEVCQNQALRLITGAAKSIPITAMQALTQNPPIYLTLEEQALTHHEKMLQLTTTKWGKKTVTTNQVENTNKENPLTFEPINIQLDLEEPVTKSETSKPVLKALALEAVNNRYPPEEWLHIYTDGSTIDNNSGSGITCALFSFYQPAGHHTTNFDAEIMAIHISLQHLLYRIDTFQNAVILSDSKAALYAINSYKMMSIQIKECHKMIQQLQKLQKRIQLQWIPAHCGIAGNETADFLAKKGSNLIQNTNTSLPFTSIKRLIKNKYKIKQNHALCTKAKDKKWSILIKKTEIIPEIPRKSAVAKFRLLTEHDYLAKHLSKIGIYTNPNCPLCNKEEEMTEDHLITCEVLPDGSTTEKYWRARTLMASLPKPGIR</sequence>
<evidence type="ECO:0008006" key="6">
    <source>
        <dbReference type="Google" id="ProtNLM"/>
    </source>
</evidence>
<evidence type="ECO:0000313" key="5">
    <source>
        <dbReference type="Proteomes" id="UP001148838"/>
    </source>
</evidence>
<dbReference type="InterPro" id="IPR024642">
    <property type="entry name" value="SUZ-C"/>
</dbReference>
<protein>
    <recommendedName>
        <fullName evidence="6">RNase H type-1 domain-containing protein</fullName>
    </recommendedName>
</protein>
<feature type="domain" description="RNase H type-1" evidence="2">
    <location>
        <begin position="793"/>
        <end position="922"/>
    </location>
</feature>
<feature type="domain" description="SUZ-C" evidence="3">
    <location>
        <begin position="12"/>
        <end position="49"/>
    </location>
</feature>
<dbReference type="Proteomes" id="UP001148838">
    <property type="component" value="Unassembled WGS sequence"/>
</dbReference>
<accession>A0ABQ8TGK8</accession>